<dbReference type="WBParaSite" id="RSKR_0001137200.1">
    <property type="protein sequence ID" value="RSKR_0001137200.1"/>
    <property type="gene ID" value="RSKR_0001137200"/>
</dbReference>
<sequence>MKRWNLFVVALVLSASCLSVFAENVESVEEDVSATNKTLIRAKRQCCNGGVTSCCPQQNQCNCAALQIQVQQCDCANIQQNQCGCSSQTSSCNCPALQQQYSSCGCGALTYEVG</sequence>
<evidence type="ECO:0000313" key="2">
    <source>
        <dbReference type="WBParaSite" id="RSKR_0001137200.1"/>
    </source>
</evidence>
<evidence type="ECO:0000313" key="1">
    <source>
        <dbReference type="Proteomes" id="UP000095286"/>
    </source>
</evidence>
<name>A0AC35UIG8_9BILA</name>
<proteinExistence type="predicted"/>
<accession>A0AC35UIG8</accession>
<organism evidence="1 2">
    <name type="scientific">Rhabditophanes sp. KR3021</name>
    <dbReference type="NCBI Taxonomy" id="114890"/>
    <lineage>
        <taxon>Eukaryota</taxon>
        <taxon>Metazoa</taxon>
        <taxon>Ecdysozoa</taxon>
        <taxon>Nematoda</taxon>
        <taxon>Chromadorea</taxon>
        <taxon>Rhabditida</taxon>
        <taxon>Tylenchina</taxon>
        <taxon>Panagrolaimomorpha</taxon>
        <taxon>Strongyloidoidea</taxon>
        <taxon>Alloionematidae</taxon>
        <taxon>Rhabditophanes</taxon>
    </lineage>
</organism>
<dbReference type="Proteomes" id="UP000095286">
    <property type="component" value="Unplaced"/>
</dbReference>
<reference evidence="2" key="1">
    <citation type="submission" date="2016-11" db="UniProtKB">
        <authorList>
            <consortium name="WormBaseParasite"/>
        </authorList>
    </citation>
    <scope>IDENTIFICATION</scope>
    <source>
        <strain evidence="2">KR3021</strain>
    </source>
</reference>
<protein>
    <submittedName>
        <fullName evidence="2">EB domain-containing protein</fullName>
    </submittedName>
</protein>